<reference evidence="2 3" key="1">
    <citation type="submission" date="2024-01" db="EMBL/GenBank/DDBJ databases">
        <title>The complete chloroplast genome sequence of Lithospermum erythrorhizon: insights into the phylogenetic relationship among Boraginaceae species and the maternal lineages of purple gromwells.</title>
        <authorList>
            <person name="Okada T."/>
            <person name="Watanabe K."/>
        </authorList>
    </citation>
    <scope>NUCLEOTIDE SEQUENCE [LARGE SCALE GENOMIC DNA]</scope>
</reference>
<evidence type="ECO:0000256" key="1">
    <source>
        <dbReference type="SAM" id="MobiDB-lite"/>
    </source>
</evidence>
<evidence type="ECO:0000313" key="2">
    <source>
        <dbReference type="EMBL" id="GAA0163332.1"/>
    </source>
</evidence>
<evidence type="ECO:0000313" key="3">
    <source>
        <dbReference type="Proteomes" id="UP001454036"/>
    </source>
</evidence>
<gene>
    <name evidence="2" type="ORF">LIER_19227</name>
</gene>
<name>A0AAV3QMD9_LITER</name>
<sequence length="182" mass="19532">MNNVGKVFANMPQSPLNENSGLNNAEQVFDGLPKQTPLPNGHESLVQLEGAGMLPASSDLVIPTVEEYGQTQRIGSKISSTLAKIGRVPGLELEEGRLSARTEQQNMQQNLAKNPTKTVTTHKEASIAQTHETPTNNASIGTVNTNSSQICNIEKLGASLKEDSFTTLETSLSHLKGDPLRN</sequence>
<feature type="region of interest" description="Disordered" evidence="1">
    <location>
        <begin position="1"/>
        <end position="23"/>
    </location>
</feature>
<protein>
    <submittedName>
        <fullName evidence="2">Uncharacterized protein</fullName>
    </submittedName>
</protein>
<dbReference type="EMBL" id="BAABME010004720">
    <property type="protein sequence ID" value="GAA0163332.1"/>
    <property type="molecule type" value="Genomic_DNA"/>
</dbReference>
<dbReference type="Proteomes" id="UP001454036">
    <property type="component" value="Unassembled WGS sequence"/>
</dbReference>
<feature type="compositionally biased region" description="Polar residues" evidence="1">
    <location>
        <begin position="11"/>
        <end position="23"/>
    </location>
</feature>
<dbReference type="AlphaFoldDB" id="A0AAV3QMD9"/>
<organism evidence="2 3">
    <name type="scientific">Lithospermum erythrorhizon</name>
    <name type="common">Purple gromwell</name>
    <name type="synonym">Lithospermum officinale var. erythrorhizon</name>
    <dbReference type="NCBI Taxonomy" id="34254"/>
    <lineage>
        <taxon>Eukaryota</taxon>
        <taxon>Viridiplantae</taxon>
        <taxon>Streptophyta</taxon>
        <taxon>Embryophyta</taxon>
        <taxon>Tracheophyta</taxon>
        <taxon>Spermatophyta</taxon>
        <taxon>Magnoliopsida</taxon>
        <taxon>eudicotyledons</taxon>
        <taxon>Gunneridae</taxon>
        <taxon>Pentapetalae</taxon>
        <taxon>asterids</taxon>
        <taxon>lamiids</taxon>
        <taxon>Boraginales</taxon>
        <taxon>Boraginaceae</taxon>
        <taxon>Boraginoideae</taxon>
        <taxon>Lithospermeae</taxon>
        <taxon>Lithospermum</taxon>
    </lineage>
</organism>
<comment type="caution">
    <text evidence="2">The sequence shown here is derived from an EMBL/GenBank/DDBJ whole genome shotgun (WGS) entry which is preliminary data.</text>
</comment>
<keyword evidence="3" id="KW-1185">Reference proteome</keyword>
<accession>A0AAV3QMD9</accession>
<proteinExistence type="predicted"/>